<dbReference type="Pfam" id="PF00067">
    <property type="entry name" value="p450"/>
    <property type="match status" value="1"/>
</dbReference>
<dbReference type="InterPro" id="IPR001128">
    <property type="entry name" value="Cyt_P450"/>
</dbReference>
<accession>A0A6A4H1P0</accession>
<dbReference type="Proteomes" id="UP000799118">
    <property type="component" value="Unassembled WGS sequence"/>
</dbReference>
<gene>
    <name evidence="1" type="ORF">BT96DRAFT_1001501</name>
</gene>
<protein>
    <submittedName>
        <fullName evidence="1">Uncharacterized protein</fullName>
    </submittedName>
</protein>
<dbReference type="GO" id="GO:0016705">
    <property type="term" value="F:oxidoreductase activity, acting on paired donors, with incorporation or reduction of molecular oxygen"/>
    <property type="evidence" value="ECO:0007669"/>
    <property type="project" value="InterPro"/>
</dbReference>
<dbReference type="InterPro" id="IPR036396">
    <property type="entry name" value="Cyt_P450_sf"/>
</dbReference>
<dbReference type="GO" id="GO:0004497">
    <property type="term" value="F:monooxygenase activity"/>
    <property type="evidence" value="ECO:0007669"/>
    <property type="project" value="InterPro"/>
</dbReference>
<organism evidence="1 2">
    <name type="scientific">Gymnopus androsaceus JB14</name>
    <dbReference type="NCBI Taxonomy" id="1447944"/>
    <lineage>
        <taxon>Eukaryota</taxon>
        <taxon>Fungi</taxon>
        <taxon>Dikarya</taxon>
        <taxon>Basidiomycota</taxon>
        <taxon>Agaricomycotina</taxon>
        <taxon>Agaricomycetes</taxon>
        <taxon>Agaricomycetidae</taxon>
        <taxon>Agaricales</taxon>
        <taxon>Marasmiineae</taxon>
        <taxon>Omphalotaceae</taxon>
        <taxon>Gymnopus</taxon>
    </lineage>
</organism>
<evidence type="ECO:0000313" key="1">
    <source>
        <dbReference type="EMBL" id="KAE9391284.1"/>
    </source>
</evidence>
<sequence length="160" mass="18552">MILCLNPVFSSLDKAFLYDFDARKSYKAQDILNTRKKSVSKTTQKLTFLMLMLLRRFHFLNYLLFTVIQGQGLTRQAFHTGVSKELVNRDTTLSTRMIKTYSVDFTILIPIIAIQHDNNVWTNGEEFRPERWVDVMVPEVVLARYSLLTTTRSVVIPSKA</sequence>
<dbReference type="GO" id="GO:0020037">
    <property type="term" value="F:heme binding"/>
    <property type="evidence" value="ECO:0007669"/>
    <property type="project" value="InterPro"/>
</dbReference>
<dbReference type="EMBL" id="ML769630">
    <property type="protein sequence ID" value="KAE9391284.1"/>
    <property type="molecule type" value="Genomic_DNA"/>
</dbReference>
<dbReference type="AlphaFoldDB" id="A0A6A4H1P0"/>
<name>A0A6A4H1P0_9AGAR</name>
<proteinExistence type="predicted"/>
<dbReference type="SUPFAM" id="SSF48264">
    <property type="entry name" value="Cytochrome P450"/>
    <property type="match status" value="1"/>
</dbReference>
<dbReference type="Gene3D" id="1.10.630.10">
    <property type="entry name" value="Cytochrome P450"/>
    <property type="match status" value="1"/>
</dbReference>
<keyword evidence="2" id="KW-1185">Reference proteome</keyword>
<dbReference type="GO" id="GO:0005506">
    <property type="term" value="F:iron ion binding"/>
    <property type="evidence" value="ECO:0007669"/>
    <property type="project" value="InterPro"/>
</dbReference>
<evidence type="ECO:0000313" key="2">
    <source>
        <dbReference type="Proteomes" id="UP000799118"/>
    </source>
</evidence>
<reference evidence="1" key="1">
    <citation type="journal article" date="2019" name="Environ. Microbiol.">
        <title>Fungal ecological strategies reflected in gene transcription - a case study of two litter decomposers.</title>
        <authorList>
            <person name="Barbi F."/>
            <person name="Kohler A."/>
            <person name="Barry K."/>
            <person name="Baskaran P."/>
            <person name="Daum C."/>
            <person name="Fauchery L."/>
            <person name="Ihrmark K."/>
            <person name="Kuo A."/>
            <person name="LaButti K."/>
            <person name="Lipzen A."/>
            <person name="Morin E."/>
            <person name="Grigoriev I.V."/>
            <person name="Henrissat B."/>
            <person name="Lindahl B."/>
            <person name="Martin F."/>
        </authorList>
    </citation>
    <scope>NUCLEOTIDE SEQUENCE</scope>
    <source>
        <strain evidence="1">JB14</strain>
    </source>
</reference>